<sequence length="173" mass="20035">MIFGKKYWYKKTVEAWKPSREFAGWEKATRIGVIVPQLSGSDQAVIDRVMDEWRHHGRHAHVLKISQQKMSKKKESIRERNTLYANESSWKGIPTSPDFNDFISHRYDLVLQLCTESKGLSPLIPYMINAGLVVGPAGADPHPYDLQVRVEDRPWSDVINEIENWLKKIKYVA</sequence>
<protein>
    <submittedName>
        <fullName evidence="1">Uncharacterized protein</fullName>
    </submittedName>
</protein>
<dbReference type="AlphaFoldDB" id="A0A6L3ZIC6"/>
<dbReference type="InterPro" id="IPR054207">
    <property type="entry name" value="DUF6913"/>
</dbReference>
<dbReference type="RefSeq" id="WP_151692454.1">
    <property type="nucleotide sequence ID" value="NZ_BMGX01000002.1"/>
</dbReference>
<dbReference type="Pfam" id="PF21857">
    <property type="entry name" value="DUF6913"/>
    <property type="match status" value="1"/>
</dbReference>
<dbReference type="Proteomes" id="UP000484164">
    <property type="component" value="Unassembled WGS sequence"/>
</dbReference>
<dbReference type="OrthoDB" id="1430532at2"/>
<evidence type="ECO:0000313" key="1">
    <source>
        <dbReference type="EMBL" id="KAB2817766.1"/>
    </source>
</evidence>
<comment type="caution">
    <text evidence="1">The sequence shown here is derived from an EMBL/GenBank/DDBJ whole genome shotgun (WGS) entry which is preliminary data.</text>
</comment>
<dbReference type="EMBL" id="WBVQ01000001">
    <property type="protein sequence ID" value="KAB2817766.1"/>
    <property type="molecule type" value="Genomic_DNA"/>
</dbReference>
<gene>
    <name evidence="1" type="ORF">F8C82_05000</name>
</gene>
<reference evidence="1 2" key="1">
    <citation type="submission" date="2019-10" db="EMBL/GenBank/DDBJ databases">
        <title>Genome sequence of Phaeocystidibacter marisrubri JCM30614 (type strain).</title>
        <authorList>
            <person name="Bowman J.P."/>
        </authorList>
    </citation>
    <scope>NUCLEOTIDE SEQUENCE [LARGE SCALE GENOMIC DNA]</scope>
    <source>
        <strain evidence="1 2">JCM 30614</strain>
    </source>
</reference>
<evidence type="ECO:0000313" key="2">
    <source>
        <dbReference type="Proteomes" id="UP000484164"/>
    </source>
</evidence>
<keyword evidence="2" id="KW-1185">Reference proteome</keyword>
<accession>A0A6L3ZIC6</accession>
<organism evidence="1 2">
    <name type="scientific">Phaeocystidibacter marisrubri</name>
    <dbReference type="NCBI Taxonomy" id="1577780"/>
    <lineage>
        <taxon>Bacteria</taxon>
        <taxon>Pseudomonadati</taxon>
        <taxon>Bacteroidota</taxon>
        <taxon>Flavobacteriia</taxon>
        <taxon>Flavobacteriales</taxon>
        <taxon>Phaeocystidibacteraceae</taxon>
        <taxon>Phaeocystidibacter</taxon>
    </lineage>
</organism>
<name>A0A6L3ZIC6_9FLAO</name>
<proteinExistence type="predicted"/>